<proteinExistence type="predicted"/>
<comment type="caution">
    <text evidence="3">The sequence shown here is derived from an EMBL/GenBank/DDBJ whole genome shotgun (WGS) entry which is preliminary data.</text>
</comment>
<evidence type="ECO:0000256" key="2">
    <source>
        <dbReference type="SAM" id="Phobius"/>
    </source>
</evidence>
<evidence type="ECO:0000313" key="4">
    <source>
        <dbReference type="Proteomes" id="UP000783588"/>
    </source>
</evidence>
<feature type="transmembrane region" description="Helical" evidence="2">
    <location>
        <begin position="15"/>
        <end position="36"/>
    </location>
</feature>
<reference evidence="3 4" key="1">
    <citation type="submission" date="2021-06" db="EMBL/GenBank/DDBJ databases">
        <authorList>
            <person name="Sun Q."/>
            <person name="Li D."/>
        </authorList>
    </citation>
    <scope>NUCLEOTIDE SEQUENCE [LARGE SCALE GENOMIC DNA]</scope>
    <source>
        <strain evidence="3 4">MSJd-7</strain>
    </source>
</reference>
<keyword evidence="2" id="KW-0812">Transmembrane</keyword>
<sequence length="233" mass="26577">MNELTTIDKKKSKKFWGYVVVIALAAAVIVGQHIYWNRQLTKAEEKEETSSSVVVQDDGTITVNSQTLMSAMKGTDKLIAYEYYYTDAGTYEKGKKLFKTNIDIPFATDRAIFTYGGSLGVGIHADQIEIATDDVKKTIQVTVPPLEILTDTPDYDAFQYYDVKNSVFTSSNLKDFSAFQKELSEKQKKKLKKNKEFWEKAKESTELRIEHMLNKVANLDGYQITFVWESDNK</sequence>
<keyword evidence="2" id="KW-1133">Transmembrane helix</keyword>
<name>A0ABS6EPX6_9FIRM</name>
<protein>
    <submittedName>
        <fullName evidence="3">DUF4230 domain-containing protein</fullName>
    </submittedName>
</protein>
<dbReference type="Pfam" id="PF14014">
    <property type="entry name" value="DUF4230"/>
    <property type="match status" value="1"/>
</dbReference>
<keyword evidence="1" id="KW-0175">Coiled coil</keyword>
<dbReference type="RefSeq" id="WP_216469408.1">
    <property type="nucleotide sequence ID" value="NZ_JAHLQI010000002.1"/>
</dbReference>
<evidence type="ECO:0000313" key="3">
    <source>
        <dbReference type="EMBL" id="MBU5489752.1"/>
    </source>
</evidence>
<organism evidence="3 4">
    <name type="scientific">Butyricicoccus intestinisimiae</name>
    <dbReference type="NCBI Taxonomy" id="2841509"/>
    <lineage>
        <taxon>Bacteria</taxon>
        <taxon>Bacillati</taxon>
        <taxon>Bacillota</taxon>
        <taxon>Clostridia</taxon>
        <taxon>Eubacteriales</taxon>
        <taxon>Butyricicoccaceae</taxon>
        <taxon>Butyricicoccus</taxon>
    </lineage>
</organism>
<feature type="coiled-coil region" evidence="1">
    <location>
        <begin position="181"/>
        <end position="208"/>
    </location>
</feature>
<dbReference type="InterPro" id="IPR025324">
    <property type="entry name" value="DUF4230"/>
</dbReference>
<dbReference type="EMBL" id="JAHLQI010000002">
    <property type="protein sequence ID" value="MBU5489752.1"/>
    <property type="molecule type" value="Genomic_DNA"/>
</dbReference>
<keyword evidence="4" id="KW-1185">Reference proteome</keyword>
<keyword evidence="2" id="KW-0472">Membrane</keyword>
<accession>A0ABS6EPX6</accession>
<evidence type="ECO:0000256" key="1">
    <source>
        <dbReference type="SAM" id="Coils"/>
    </source>
</evidence>
<dbReference type="Proteomes" id="UP000783588">
    <property type="component" value="Unassembled WGS sequence"/>
</dbReference>
<gene>
    <name evidence="3" type="ORF">KQI75_03755</name>
</gene>